<dbReference type="InterPro" id="IPR034878">
    <property type="entry name" value="La-rel_plant_RRM"/>
</dbReference>
<dbReference type="InterPro" id="IPR006630">
    <property type="entry name" value="La_HTH"/>
</dbReference>
<evidence type="ECO:0000256" key="3">
    <source>
        <dbReference type="SAM" id="MobiDB-lite"/>
    </source>
</evidence>
<feature type="region of interest" description="Disordered" evidence="3">
    <location>
        <begin position="1"/>
        <end position="65"/>
    </location>
</feature>
<dbReference type="PROSITE" id="PS50961">
    <property type="entry name" value="HTH_LA"/>
    <property type="match status" value="1"/>
</dbReference>
<evidence type="ECO:0000259" key="5">
    <source>
        <dbReference type="PROSITE" id="PS50961"/>
    </source>
</evidence>
<evidence type="ECO:0000313" key="7">
    <source>
        <dbReference type="Proteomes" id="UP000694251"/>
    </source>
</evidence>
<dbReference type="CDD" id="cd12288">
    <property type="entry name" value="RRM_La_like_plant"/>
    <property type="match status" value="1"/>
</dbReference>
<keyword evidence="7" id="KW-1185">Reference proteome</keyword>
<evidence type="ECO:0000256" key="2">
    <source>
        <dbReference type="PROSITE-ProRule" id="PRU00332"/>
    </source>
</evidence>
<evidence type="ECO:0000259" key="4">
    <source>
        <dbReference type="PROSITE" id="PS50102"/>
    </source>
</evidence>
<dbReference type="GO" id="GO:0005634">
    <property type="term" value="C:nucleus"/>
    <property type="evidence" value="ECO:0007669"/>
    <property type="project" value="TreeGrafter"/>
</dbReference>
<accession>A0A8T2A0C7</accession>
<proteinExistence type="predicted"/>
<dbReference type="InterPro" id="IPR009818">
    <property type="entry name" value="PAM2_motif"/>
</dbReference>
<dbReference type="InterPro" id="IPR045180">
    <property type="entry name" value="La_dom_prot"/>
</dbReference>
<name>A0A8T2A0C7_ARASU</name>
<evidence type="ECO:0000256" key="1">
    <source>
        <dbReference type="ARBA" id="ARBA00022884"/>
    </source>
</evidence>
<feature type="compositionally biased region" description="Low complexity" evidence="3">
    <location>
        <begin position="1"/>
        <end position="33"/>
    </location>
</feature>
<dbReference type="SMART" id="SM00715">
    <property type="entry name" value="LA"/>
    <property type="match status" value="1"/>
</dbReference>
<feature type="compositionally biased region" description="Low complexity" evidence="3">
    <location>
        <begin position="257"/>
        <end position="267"/>
    </location>
</feature>
<feature type="region of interest" description="Disordered" evidence="3">
    <location>
        <begin position="250"/>
        <end position="270"/>
    </location>
</feature>
<feature type="region of interest" description="Disordered" evidence="3">
    <location>
        <begin position="87"/>
        <end position="125"/>
    </location>
</feature>
<sequence>MANQQTLDSSTPPQSDDPSHSHSSSSSPAPTLSRTFSSSRLNANAPEFVPGRTTPPLPQPRMMIPPPPPPLFLHMYHHPHPPPFHVPITGPIPFPPHERRRRDRKKKDQAETGASVSFDPKSGLPEDTVQKIVNQVEYYFSDLNLATTDLLMRFISKDPQGYVPMHIVASFNKIKSFINSNSQLATVLQNSSNLVVSEDGKRVRRLYPITESDLEELQSRIVIAENLPEDHCYQNLMKIFSAVGSVKHIRTSQPQNSGSGRPSAARSAKPDFSNKVHAFVEYERVELAEKAVAELNEERNWRSVLRVRLMLQHETKEPKHVLQERGRKEEDDVMRRIEQGRGQNHYGRGNHHVSNNPMNNKTDQVSMGKQQGPRMPDGTRGFSLGRGKPVSVHARVNRSCPQKIWCKNGGRDSVSC</sequence>
<feature type="compositionally biased region" description="Polar residues" evidence="3">
    <location>
        <begin position="352"/>
        <end position="369"/>
    </location>
</feature>
<dbReference type="InterPro" id="IPR000504">
    <property type="entry name" value="RRM_dom"/>
</dbReference>
<dbReference type="OrthoDB" id="435402at2759"/>
<feature type="domain" description="HTH La-type RNA-binding" evidence="5">
    <location>
        <begin position="122"/>
        <end position="213"/>
    </location>
</feature>
<organism evidence="6 7">
    <name type="scientific">Arabidopsis suecica</name>
    <name type="common">Swedish thale-cress</name>
    <name type="synonym">Cardaminopsis suecica</name>
    <dbReference type="NCBI Taxonomy" id="45249"/>
    <lineage>
        <taxon>Eukaryota</taxon>
        <taxon>Viridiplantae</taxon>
        <taxon>Streptophyta</taxon>
        <taxon>Embryophyta</taxon>
        <taxon>Tracheophyta</taxon>
        <taxon>Spermatophyta</taxon>
        <taxon>Magnoliopsida</taxon>
        <taxon>eudicotyledons</taxon>
        <taxon>Gunneridae</taxon>
        <taxon>Pentapetalae</taxon>
        <taxon>rosids</taxon>
        <taxon>malvids</taxon>
        <taxon>Brassicales</taxon>
        <taxon>Brassicaceae</taxon>
        <taxon>Camelineae</taxon>
        <taxon>Arabidopsis</taxon>
    </lineage>
</organism>
<protein>
    <submittedName>
        <fullName evidence="6">Ataxin-2 C-terminal</fullName>
    </submittedName>
</protein>
<feature type="domain" description="RRM" evidence="4">
    <location>
        <begin position="220"/>
        <end position="312"/>
    </location>
</feature>
<feature type="region of interest" description="Disordered" evidence="3">
    <location>
        <begin position="342"/>
        <end position="375"/>
    </location>
</feature>
<feature type="compositionally biased region" description="Pro residues" evidence="3">
    <location>
        <begin position="53"/>
        <end position="65"/>
    </location>
</feature>
<evidence type="ECO:0000313" key="6">
    <source>
        <dbReference type="EMBL" id="KAG7566383.1"/>
    </source>
</evidence>
<dbReference type="PROSITE" id="PS50102">
    <property type="entry name" value="RRM"/>
    <property type="match status" value="1"/>
</dbReference>
<dbReference type="PANTHER" id="PTHR22792:SF66">
    <property type="entry name" value="LA-RELATED PROTEIN 6B"/>
    <property type="match status" value="1"/>
</dbReference>
<gene>
    <name evidence="6" type="ORF">ISN44_As10g029540</name>
</gene>
<dbReference type="Pfam" id="PF07145">
    <property type="entry name" value="PAM2"/>
    <property type="match status" value="1"/>
</dbReference>
<dbReference type="AlphaFoldDB" id="A0A8T2A0C7"/>
<dbReference type="EMBL" id="JAEFBJ010000010">
    <property type="protein sequence ID" value="KAG7566383.1"/>
    <property type="molecule type" value="Genomic_DNA"/>
</dbReference>
<dbReference type="GO" id="GO:0003729">
    <property type="term" value="F:mRNA binding"/>
    <property type="evidence" value="ECO:0007669"/>
    <property type="project" value="TreeGrafter"/>
</dbReference>
<dbReference type="PANTHER" id="PTHR22792">
    <property type="entry name" value="LUPUS LA PROTEIN-RELATED"/>
    <property type="match status" value="1"/>
</dbReference>
<dbReference type="Pfam" id="PF05383">
    <property type="entry name" value="La"/>
    <property type="match status" value="1"/>
</dbReference>
<comment type="caution">
    <text evidence="6">The sequence shown here is derived from an EMBL/GenBank/DDBJ whole genome shotgun (WGS) entry which is preliminary data.</text>
</comment>
<feature type="compositionally biased region" description="Basic residues" evidence="3">
    <location>
        <begin position="98"/>
        <end position="107"/>
    </location>
</feature>
<keyword evidence="1 2" id="KW-0694">RNA-binding</keyword>
<reference evidence="6 7" key="1">
    <citation type="submission" date="2020-12" db="EMBL/GenBank/DDBJ databases">
        <title>Concerted genomic and epigenomic changes stabilize Arabidopsis allopolyploids.</title>
        <authorList>
            <person name="Chen Z."/>
        </authorList>
    </citation>
    <scope>NUCLEOTIDE SEQUENCE [LARGE SCALE GENOMIC DNA]</scope>
    <source>
        <strain evidence="6">As9502</strain>
        <tissue evidence="6">Leaf</tissue>
    </source>
</reference>
<dbReference type="Proteomes" id="UP000694251">
    <property type="component" value="Chromosome 10"/>
</dbReference>